<feature type="transmembrane region" description="Helical" evidence="1">
    <location>
        <begin position="53"/>
        <end position="73"/>
    </location>
</feature>
<keyword evidence="1" id="KW-0472">Membrane</keyword>
<sequence length="137" mass="15858">MKNSKIIIGYLIYLPIVIILTIYVSKMLFKNGKYFMLDIFKGKEDIALATNKLFEIGFYLINIGWALLILKITYHSKTGMSTQTLIETLSMKIGGFSIYLGIMLFINLFFFFRGRRKSRQSNSVITKTPTYNVQNDQ</sequence>
<dbReference type="EMBL" id="CP116221">
    <property type="protein sequence ID" value="WCO00989.1"/>
    <property type="molecule type" value="Genomic_DNA"/>
</dbReference>
<keyword evidence="3" id="KW-1185">Reference proteome</keyword>
<dbReference type="Proteomes" id="UP001202717">
    <property type="component" value="Chromosome"/>
</dbReference>
<protein>
    <recommendedName>
        <fullName evidence="4">Integral membrane protein</fullName>
    </recommendedName>
</protein>
<keyword evidence="1" id="KW-0812">Transmembrane</keyword>
<proteinExistence type="predicted"/>
<organism evidence="2 3">
    <name type="scientific">Psychroserpens ponticola</name>
    <dbReference type="NCBI Taxonomy" id="2932268"/>
    <lineage>
        <taxon>Bacteria</taxon>
        <taxon>Pseudomonadati</taxon>
        <taxon>Bacteroidota</taxon>
        <taxon>Flavobacteriia</taxon>
        <taxon>Flavobacteriales</taxon>
        <taxon>Flavobacteriaceae</taxon>
        <taxon>Psychroserpens</taxon>
    </lineage>
</organism>
<feature type="transmembrane region" description="Helical" evidence="1">
    <location>
        <begin position="6"/>
        <end position="24"/>
    </location>
</feature>
<dbReference type="RefSeq" id="WP_249995993.1">
    <property type="nucleotide sequence ID" value="NZ_CP116221.1"/>
</dbReference>
<name>A0ABY7RV22_9FLAO</name>
<feature type="transmembrane region" description="Helical" evidence="1">
    <location>
        <begin position="93"/>
        <end position="112"/>
    </location>
</feature>
<evidence type="ECO:0008006" key="4">
    <source>
        <dbReference type="Google" id="ProtNLM"/>
    </source>
</evidence>
<accession>A0ABY7RV22</accession>
<reference evidence="2 3" key="1">
    <citation type="submission" date="2023-01" db="EMBL/GenBank/DDBJ databases">
        <title>Psychroserpens ponticola sp. nov., isolated from seawater.</title>
        <authorList>
            <person name="Kristyanto S."/>
            <person name="Jung J."/>
            <person name="Kim J.M."/>
            <person name="Jeon C.O."/>
        </authorList>
    </citation>
    <scope>NUCLEOTIDE SEQUENCE [LARGE SCALE GENOMIC DNA]</scope>
    <source>
        <strain evidence="2 3">MSW6</strain>
    </source>
</reference>
<gene>
    <name evidence="2" type="ORF">MUN68_013030</name>
</gene>
<keyword evidence="1" id="KW-1133">Transmembrane helix</keyword>
<evidence type="ECO:0000256" key="1">
    <source>
        <dbReference type="SAM" id="Phobius"/>
    </source>
</evidence>
<evidence type="ECO:0000313" key="3">
    <source>
        <dbReference type="Proteomes" id="UP001202717"/>
    </source>
</evidence>
<evidence type="ECO:0000313" key="2">
    <source>
        <dbReference type="EMBL" id="WCO00989.1"/>
    </source>
</evidence>